<dbReference type="UniPathway" id="UPA00072"/>
<comment type="function">
    <text evidence="11">Catalyzes the radical-mediated synthesis of 7,8-didemethyl-8-hydroxy-5-deazariboflavin (FO) from 5-amino-5-(4-hydroxybenzyl)-6-(D-ribitylimino)-5,6-dihydrouracil.</text>
</comment>
<dbReference type="GO" id="GO:0044272">
    <property type="term" value="P:sulfur compound biosynthetic process"/>
    <property type="evidence" value="ECO:0007669"/>
    <property type="project" value="UniProtKB-ARBA"/>
</dbReference>
<evidence type="ECO:0000256" key="9">
    <source>
        <dbReference type="ARBA" id="ARBA00034078"/>
    </source>
</evidence>
<dbReference type="SFLD" id="SFLDG01388">
    <property type="entry name" value="7_8-didemethyl-8-hydroxy-5-dea"/>
    <property type="match status" value="1"/>
</dbReference>
<evidence type="ECO:0000256" key="7">
    <source>
        <dbReference type="ARBA" id="ARBA00023014"/>
    </source>
</evidence>
<dbReference type="HAMAP" id="MF_01611">
    <property type="entry name" value="FO_synth_sub1"/>
    <property type="match status" value="1"/>
</dbReference>
<name>A0A8D6PQZ4_9EURY</name>
<evidence type="ECO:0000256" key="4">
    <source>
        <dbReference type="ARBA" id="ARBA00022691"/>
    </source>
</evidence>
<evidence type="ECO:0000313" key="14">
    <source>
        <dbReference type="Proteomes" id="UP000679213"/>
    </source>
</evidence>
<feature type="binding site" evidence="11">
    <location>
        <position position="74"/>
    </location>
    <ligand>
        <name>[4Fe-4S] cluster</name>
        <dbReference type="ChEBI" id="CHEBI:49883"/>
        <note>4Fe-4S-S-AdoMet</note>
    </ligand>
</feature>
<keyword evidence="7 11" id="KW-0411">Iron-sulfur</keyword>
<dbReference type="InterPro" id="IPR010722">
    <property type="entry name" value="BATS_dom"/>
</dbReference>
<dbReference type="SFLD" id="SFLDG01064">
    <property type="entry name" value="F420__menaquinone_cofactor_bio"/>
    <property type="match status" value="1"/>
</dbReference>
<reference evidence="13 14" key="1">
    <citation type="submission" date="2020-04" db="EMBL/GenBank/DDBJ databases">
        <authorList>
            <consortium name="Genoscope - CEA"/>
            <person name="William W."/>
        </authorList>
    </citation>
    <scope>NUCLEOTIDE SEQUENCE [LARGE SCALE GENOMIC DNA]</scope>
    <source>
        <strain evidence="13 14">SG7</strain>
    </source>
</reference>
<feature type="binding site" evidence="11">
    <location>
        <position position="71"/>
    </location>
    <ligand>
        <name>[4Fe-4S] cluster</name>
        <dbReference type="ChEBI" id="CHEBI:49883"/>
        <note>4Fe-4S-S-AdoMet</note>
    </ligand>
</feature>
<dbReference type="SFLD" id="SFLDF00294">
    <property type="entry name" value="7_8-didemethyl-8-hydroxy-5-dea"/>
    <property type="match status" value="1"/>
</dbReference>
<dbReference type="GO" id="GO:0044689">
    <property type="term" value="F:7,8-didemethyl-8-hydroxy-5-deazariboflavin synthase activity"/>
    <property type="evidence" value="ECO:0007669"/>
    <property type="project" value="UniProtKB-EC"/>
</dbReference>
<proteinExistence type="inferred from homology"/>
<dbReference type="GO" id="GO:0005506">
    <property type="term" value="F:iron ion binding"/>
    <property type="evidence" value="ECO:0007669"/>
    <property type="project" value="UniProtKB-UniRule"/>
</dbReference>
<dbReference type="Gene3D" id="3.20.20.70">
    <property type="entry name" value="Aldolase class I"/>
    <property type="match status" value="1"/>
</dbReference>
<keyword evidence="5 11" id="KW-0479">Metal-binding</keyword>
<evidence type="ECO:0000259" key="12">
    <source>
        <dbReference type="PROSITE" id="PS51918"/>
    </source>
</evidence>
<dbReference type="InterPro" id="IPR006638">
    <property type="entry name" value="Elp3/MiaA/NifB-like_rSAM"/>
</dbReference>
<dbReference type="EMBL" id="LR792632">
    <property type="protein sequence ID" value="CAB3288479.1"/>
    <property type="molecule type" value="Genomic_DNA"/>
</dbReference>
<dbReference type="InterPro" id="IPR007197">
    <property type="entry name" value="rSAM"/>
</dbReference>
<keyword evidence="3 11" id="KW-0004">4Fe-4S</keyword>
<dbReference type="PANTHER" id="PTHR43076">
    <property type="entry name" value="FO SYNTHASE (COFH)"/>
    <property type="match status" value="1"/>
</dbReference>
<dbReference type="PANTHER" id="PTHR43076:SF15">
    <property type="entry name" value="7,8-DIDEMETHYL-8-HYDROXY-5-DEAZARIBOFLAVIN SYNTHASE"/>
    <property type="match status" value="1"/>
</dbReference>
<comment type="catalytic activity">
    <reaction evidence="10 11">
        <text>5-amino-5-(4-hydroxybenzyl)-6-(D-ribitylimino)-5,6-dihydrouracil + S-adenosyl-L-methionine = 7,8-didemethyl-8-hydroxy-5-deazariboflavin + 5'-deoxyadenosine + L-methionine + NH4(+) + H(+)</text>
        <dbReference type="Rhea" id="RHEA:55204"/>
        <dbReference type="ChEBI" id="CHEBI:15378"/>
        <dbReference type="ChEBI" id="CHEBI:17319"/>
        <dbReference type="ChEBI" id="CHEBI:28938"/>
        <dbReference type="ChEBI" id="CHEBI:57844"/>
        <dbReference type="ChEBI" id="CHEBI:59789"/>
        <dbReference type="ChEBI" id="CHEBI:59904"/>
        <dbReference type="ChEBI" id="CHEBI:85936"/>
        <dbReference type="EC" id="4.3.1.32"/>
    </reaction>
</comment>
<sequence length="376" mass="43777">MVDIKLLKVQLFKYKGICMISREMAINFLNSASVDDILNYINLINNNFKRKYVTYSKNVFIPLSKWCRNRCGYCIFREDNPSLMKPNEVKEILLRGDKLGCREALFTFGERVDENKEIKEQLKSLGYSNILEYLYDLEEWTLNNTSLLPHTNCGILDYEELKMLKDVNASMGLMLENASERLMNTIAHKYSPGKDPKLRIEMIKNAGKLKIPFTTGLLIGIGETNKEIVDSLFKIKEIYDKYKHIQEVIIQNFKPKKGIPMENFKEPTPIKMLKVIILAKLILKDISIQIPPNLNRETGQLFLLAGVDDWGGVSPLTKDYVNPEAEWPEIEELRNMTEELGLKLKMRLPVYDKYISREWLSEKVYNKIIEMGWLKE</sequence>
<comment type="pathway">
    <text evidence="1 11">Cofactor biosynthesis; coenzyme F0 biosynthesis.</text>
</comment>
<keyword evidence="8 11" id="KW-0456">Lyase</keyword>
<dbReference type="AlphaFoldDB" id="A0A8D6PQZ4"/>
<dbReference type="SMART" id="SM00876">
    <property type="entry name" value="BATS"/>
    <property type="match status" value="1"/>
</dbReference>
<keyword evidence="6 11" id="KW-0408">Iron</keyword>
<evidence type="ECO:0000256" key="11">
    <source>
        <dbReference type="HAMAP-Rule" id="MF_01611"/>
    </source>
</evidence>
<evidence type="ECO:0000256" key="1">
    <source>
        <dbReference type="ARBA" id="ARBA00004712"/>
    </source>
</evidence>
<evidence type="ECO:0000313" key="13">
    <source>
        <dbReference type="EMBL" id="CAB3288479.1"/>
    </source>
</evidence>
<evidence type="ECO:0000256" key="8">
    <source>
        <dbReference type="ARBA" id="ARBA00023239"/>
    </source>
</evidence>
<comment type="cofactor">
    <cofactor evidence="11">
        <name>[4Fe-4S] cluster</name>
        <dbReference type="ChEBI" id="CHEBI:49883"/>
    </cofactor>
    <text evidence="11">Binds 1 [4Fe-4S] cluster. The cluster is coordinated with 3 cysteines and an exchangeable S-adenosyl-L-methionine.</text>
</comment>
<dbReference type="InterPro" id="IPR013785">
    <property type="entry name" value="Aldolase_TIM"/>
</dbReference>
<keyword evidence="14" id="KW-1185">Reference proteome</keyword>
<comment type="cofactor">
    <cofactor evidence="9">
        <name>[2Fe-2S] cluster</name>
        <dbReference type="ChEBI" id="CHEBI:190135"/>
    </cofactor>
</comment>
<dbReference type="CDD" id="cd01335">
    <property type="entry name" value="Radical_SAM"/>
    <property type="match status" value="1"/>
</dbReference>
<dbReference type="NCBIfam" id="NF004884">
    <property type="entry name" value="PRK06245.1"/>
    <property type="match status" value="1"/>
</dbReference>
<dbReference type="SUPFAM" id="SSF102114">
    <property type="entry name" value="Radical SAM enzymes"/>
    <property type="match status" value="1"/>
</dbReference>
<dbReference type="PROSITE" id="PS51918">
    <property type="entry name" value="RADICAL_SAM"/>
    <property type="match status" value="1"/>
</dbReference>
<dbReference type="Proteomes" id="UP000679213">
    <property type="component" value="Chromosome I"/>
</dbReference>
<feature type="binding site" evidence="11">
    <location>
        <position position="67"/>
    </location>
    <ligand>
        <name>[4Fe-4S] cluster</name>
        <dbReference type="ChEBI" id="CHEBI:49883"/>
        <note>4Fe-4S-S-AdoMet</note>
    </ligand>
</feature>
<comment type="similarity">
    <text evidence="11">Belongs to the radical SAM superfamily. CofG family.</text>
</comment>
<dbReference type="NCBIfam" id="TIGR03550">
    <property type="entry name" value="F420_cofG"/>
    <property type="match status" value="1"/>
</dbReference>
<dbReference type="KEGG" id="mesg:MLAUSG7_0747"/>
<dbReference type="InterPro" id="IPR019939">
    <property type="entry name" value="CofG_family"/>
</dbReference>
<accession>A0A8D6PQZ4</accession>
<dbReference type="SMART" id="SM00729">
    <property type="entry name" value="Elp3"/>
    <property type="match status" value="1"/>
</dbReference>
<dbReference type="Pfam" id="PF04055">
    <property type="entry name" value="Radical_SAM"/>
    <property type="match status" value="1"/>
</dbReference>
<evidence type="ECO:0000256" key="3">
    <source>
        <dbReference type="ARBA" id="ARBA00022485"/>
    </source>
</evidence>
<dbReference type="SFLD" id="SFLDS00029">
    <property type="entry name" value="Radical_SAM"/>
    <property type="match status" value="1"/>
</dbReference>
<dbReference type="GO" id="GO:0051539">
    <property type="term" value="F:4 iron, 4 sulfur cluster binding"/>
    <property type="evidence" value="ECO:0007669"/>
    <property type="project" value="UniProtKB-KW"/>
</dbReference>
<evidence type="ECO:0000256" key="10">
    <source>
        <dbReference type="ARBA" id="ARBA00048974"/>
    </source>
</evidence>
<dbReference type="GO" id="GO:0042364">
    <property type="term" value="P:water-soluble vitamin biosynthetic process"/>
    <property type="evidence" value="ECO:0007669"/>
    <property type="project" value="UniProtKB-ARBA"/>
</dbReference>
<dbReference type="EC" id="4.3.1.32" evidence="2 11"/>
<organism evidence="13 14">
    <name type="scientific">Methanocaldococcus lauensis</name>
    <dbReference type="NCBI Taxonomy" id="2546128"/>
    <lineage>
        <taxon>Archaea</taxon>
        <taxon>Methanobacteriati</taxon>
        <taxon>Methanobacteriota</taxon>
        <taxon>Methanomada group</taxon>
        <taxon>Methanococci</taxon>
        <taxon>Methanococcales</taxon>
        <taxon>Methanocaldococcaceae</taxon>
        <taxon>Methanocaldococcus</taxon>
    </lineage>
</organism>
<keyword evidence="4 11" id="KW-0949">S-adenosyl-L-methionine</keyword>
<protein>
    <recommendedName>
        <fullName evidence="2 11">7,8-didemethyl-8-hydroxy-5-deazariboflavin synthase</fullName>
        <ecNumber evidence="2 11">4.3.1.32</ecNumber>
    </recommendedName>
    <alternativeName>
        <fullName evidence="11">FO synthase subunit 1</fullName>
    </alternativeName>
</protein>
<dbReference type="InterPro" id="IPR058240">
    <property type="entry name" value="rSAM_sf"/>
</dbReference>
<dbReference type="InterPro" id="IPR034405">
    <property type="entry name" value="F420"/>
</dbReference>
<evidence type="ECO:0000256" key="6">
    <source>
        <dbReference type="ARBA" id="ARBA00023004"/>
    </source>
</evidence>
<evidence type="ECO:0000256" key="2">
    <source>
        <dbReference type="ARBA" id="ARBA00012126"/>
    </source>
</evidence>
<evidence type="ECO:0000256" key="5">
    <source>
        <dbReference type="ARBA" id="ARBA00022723"/>
    </source>
</evidence>
<dbReference type="GO" id="GO:0016765">
    <property type="term" value="F:transferase activity, transferring alkyl or aryl (other than methyl) groups"/>
    <property type="evidence" value="ECO:0007669"/>
    <property type="project" value="InterPro"/>
</dbReference>
<gene>
    <name evidence="11 13" type="primary">cofG</name>
    <name evidence="13" type="ORF">MLAUSG7_0747</name>
</gene>
<feature type="domain" description="Radical SAM core" evidence="12">
    <location>
        <begin position="53"/>
        <end position="293"/>
    </location>
</feature>
<comment type="subunit">
    <text evidence="11">The FO synthase complex consists of two subunits, CofG and CofH.</text>
</comment>